<organism evidence="1 2">
    <name type="scientific">Pleurodeles waltl</name>
    <name type="common">Iberian ribbed newt</name>
    <dbReference type="NCBI Taxonomy" id="8319"/>
    <lineage>
        <taxon>Eukaryota</taxon>
        <taxon>Metazoa</taxon>
        <taxon>Chordata</taxon>
        <taxon>Craniata</taxon>
        <taxon>Vertebrata</taxon>
        <taxon>Euteleostomi</taxon>
        <taxon>Amphibia</taxon>
        <taxon>Batrachia</taxon>
        <taxon>Caudata</taxon>
        <taxon>Salamandroidea</taxon>
        <taxon>Salamandridae</taxon>
        <taxon>Pleurodelinae</taxon>
        <taxon>Pleurodeles</taxon>
    </lineage>
</organism>
<dbReference type="AlphaFoldDB" id="A0AAV7QP24"/>
<dbReference type="Proteomes" id="UP001066276">
    <property type="component" value="Chromosome 6"/>
</dbReference>
<accession>A0AAV7QP24</accession>
<sequence length="101" mass="10573">MRGPLQGTGGCRVQGSWNSGGRAAVHLNVAGSPHLRAAVLEHLARSSQRALNVGSPDQSTREGWGEVISQGSAAAVFVALLQPVWPAEREPGPARLSRMVP</sequence>
<gene>
    <name evidence="1" type="ORF">NDU88_006610</name>
</gene>
<dbReference type="EMBL" id="JANPWB010000010">
    <property type="protein sequence ID" value="KAJ1140253.1"/>
    <property type="molecule type" value="Genomic_DNA"/>
</dbReference>
<keyword evidence="2" id="KW-1185">Reference proteome</keyword>
<proteinExistence type="predicted"/>
<reference evidence="1" key="1">
    <citation type="journal article" date="2022" name="bioRxiv">
        <title>Sequencing and chromosome-scale assembly of the giantPleurodeles waltlgenome.</title>
        <authorList>
            <person name="Brown T."/>
            <person name="Elewa A."/>
            <person name="Iarovenko S."/>
            <person name="Subramanian E."/>
            <person name="Araus A.J."/>
            <person name="Petzold A."/>
            <person name="Susuki M."/>
            <person name="Suzuki K.-i.T."/>
            <person name="Hayashi T."/>
            <person name="Toyoda A."/>
            <person name="Oliveira C."/>
            <person name="Osipova E."/>
            <person name="Leigh N.D."/>
            <person name="Simon A."/>
            <person name="Yun M.H."/>
        </authorList>
    </citation>
    <scope>NUCLEOTIDE SEQUENCE</scope>
    <source>
        <strain evidence="1">20211129_DDA</strain>
        <tissue evidence="1">Liver</tissue>
    </source>
</reference>
<protein>
    <submittedName>
        <fullName evidence="1">Uncharacterized protein</fullName>
    </submittedName>
</protein>
<evidence type="ECO:0000313" key="1">
    <source>
        <dbReference type="EMBL" id="KAJ1140253.1"/>
    </source>
</evidence>
<evidence type="ECO:0000313" key="2">
    <source>
        <dbReference type="Proteomes" id="UP001066276"/>
    </source>
</evidence>
<name>A0AAV7QP24_PLEWA</name>
<comment type="caution">
    <text evidence="1">The sequence shown here is derived from an EMBL/GenBank/DDBJ whole genome shotgun (WGS) entry which is preliminary data.</text>
</comment>